<evidence type="ECO:0000313" key="8">
    <source>
        <dbReference type="EMBL" id="UZW73436.1"/>
    </source>
</evidence>
<evidence type="ECO:0000256" key="1">
    <source>
        <dbReference type="ARBA" id="ARBA00004651"/>
    </source>
</evidence>
<proteinExistence type="predicted"/>
<dbReference type="GO" id="GO:0005886">
    <property type="term" value="C:plasma membrane"/>
    <property type="evidence" value="ECO:0007669"/>
    <property type="project" value="UniProtKB-SubCell"/>
</dbReference>
<reference evidence="8" key="1">
    <citation type="submission" date="2022-07" db="EMBL/GenBank/DDBJ databases">
        <title>Alkalimarinus sp. nov., isolated from gut of a Alitta virens.</title>
        <authorList>
            <person name="Yang A.I."/>
            <person name="Shin N.-R."/>
        </authorList>
    </citation>
    <scope>NUCLEOTIDE SEQUENCE</scope>
    <source>
        <strain evidence="8">FA028</strain>
    </source>
</reference>
<feature type="transmembrane region" description="Helical" evidence="6">
    <location>
        <begin position="321"/>
        <end position="345"/>
    </location>
</feature>
<evidence type="ECO:0000256" key="2">
    <source>
        <dbReference type="ARBA" id="ARBA00022475"/>
    </source>
</evidence>
<name>A0A9E8HNA7_9ALTE</name>
<dbReference type="RefSeq" id="WP_251809577.1">
    <property type="nucleotide sequence ID" value="NZ_CP101527.1"/>
</dbReference>
<dbReference type="Gene3D" id="3.30.1890.10">
    <property type="entry name" value="FepE-like"/>
    <property type="match status" value="1"/>
</dbReference>
<protein>
    <submittedName>
        <fullName evidence="8">Wzz/FepE/Etk N-terminal domain-containing protein</fullName>
    </submittedName>
</protein>
<feature type="domain" description="Polysaccharide chain length determinant N-terminal" evidence="7">
    <location>
        <begin position="14"/>
        <end position="110"/>
    </location>
</feature>
<comment type="subcellular location">
    <subcellularLocation>
        <location evidence="1">Cell membrane</location>
        <topology evidence="1">Multi-pass membrane protein</topology>
    </subcellularLocation>
</comment>
<dbReference type="InterPro" id="IPR050445">
    <property type="entry name" value="Bact_polysacc_biosynth/exp"/>
</dbReference>
<sequence>MRDQNNNTQSYQDDEIDLLELISVLWRRKWLIVAITFMAIAIAAAYLLLAPRIYEAKVSISEAQSVDVAQLNAGKEQLGAYAQSVSPESVYALFQKKLKSRSLAMAYFKEHVEPVYREQGFTQSDNFLLDKKFLSAISSSSSNKAGASLVVSHQHNEPALAAEWLNTYLRFIEQQTKNNLIESAVHNKTLAIKEYQQEIVSLRTTYRRSLQDKIVRLEEAFTIAKKLEIKKPQSNAVRQADTESEFDEGVLYLRGYEALGAEIAALKSREVADAFIEKIRPIQEKISYLESIVYDVGLLEVISVDAWAYEPEKSIKPKRGLVLVLAGLLGGMTGLFVSLILSSIAKRRERINQLKNA</sequence>
<dbReference type="KEGG" id="asem:NNL22_10275"/>
<evidence type="ECO:0000256" key="6">
    <source>
        <dbReference type="SAM" id="Phobius"/>
    </source>
</evidence>
<evidence type="ECO:0000313" key="9">
    <source>
        <dbReference type="Proteomes" id="UP001164472"/>
    </source>
</evidence>
<organism evidence="8 9">
    <name type="scientific">Alkalimarinus sediminis</name>
    <dbReference type="NCBI Taxonomy" id="1632866"/>
    <lineage>
        <taxon>Bacteria</taxon>
        <taxon>Pseudomonadati</taxon>
        <taxon>Pseudomonadota</taxon>
        <taxon>Gammaproteobacteria</taxon>
        <taxon>Alteromonadales</taxon>
        <taxon>Alteromonadaceae</taxon>
        <taxon>Alkalimarinus</taxon>
    </lineage>
</organism>
<keyword evidence="2" id="KW-1003">Cell membrane</keyword>
<dbReference type="EMBL" id="CP101527">
    <property type="protein sequence ID" value="UZW73436.1"/>
    <property type="molecule type" value="Genomic_DNA"/>
</dbReference>
<evidence type="ECO:0000259" key="7">
    <source>
        <dbReference type="Pfam" id="PF02706"/>
    </source>
</evidence>
<dbReference type="PANTHER" id="PTHR32309:SF13">
    <property type="entry name" value="FERRIC ENTEROBACTIN TRANSPORT PROTEIN FEPE"/>
    <property type="match status" value="1"/>
</dbReference>
<gene>
    <name evidence="8" type="ORF">NNL22_10275</name>
</gene>
<dbReference type="InterPro" id="IPR003856">
    <property type="entry name" value="LPS_length_determ_N"/>
</dbReference>
<accession>A0A9E8HNA7</accession>
<evidence type="ECO:0000256" key="4">
    <source>
        <dbReference type="ARBA" id="ARBA00022989"/>
    </source>
</evidence>
<dbReference type="Proteomes" id="UP001164472">
    <property type="component" value="Chromosome"/>
</dbReference>
<dbReference type="AlphaFoldDB" id="A0A9E8HNA7"/>
<dbReference type="Pfam" id="PF02706">
    <property type="entry name" value="Wzz"/>
    <property type="match status" value="1"/>
</dbReference>
<keyword evidence="9" id="KW-1185">Reference proteome</keyword>
<keyword evidence="4 6" id="KW-1133">Transmembrane helix</keyword>
<dbReference type="PANTHER" id="PTHR32309">
    <property type="entry name" value="TYROSINE-PROTEIN KINASE"/>
    <property type="match status" value="1"/>
</dbReference>
<keyword evidence="5 6" id="KW-0472">Membrane</keyword>
<evidence type="ECO:0000256" key="5">
    <source>
        <dbReference type="ARBA" id="ARBA00023136"/>
    </source>
</evidence>
<dbReference type="SUPFAM" id="SSF160355">
    <property type="entry name" value="Bacterial polysaccharide co-polymerase-like"/>
    <property type="match status" value="1"/>
</dbReference>
<keyword evidence="3 6" id="KW-0812">Transmembrane</keyword>
<dbReference type="GO" id="GO:0004713">
    <property type="term" value="F:protein tyrosine kinase activity"/>
    <property type="evidence" value="ECO:0007669"/>
    <property type="project" value="TreeGrafter"/>
</dbReference>
<feature type="transmembrane region" description="Helical" evidence="6">
    <location>
        <begin position="30"/>
        <end position="49"/>
    </location>
</feature>
<evidence type="ECO:0000256" key="3">
    <source>
        <dbReference type="ARBA" id="ARBA00022692"/>
    </source>
</evidence>